<feature type="domain" description="Phospholipase C/D" evidence="1">
    <location>
        <begin position="7"/>
        <end position="183"/>
    </location>
</feature>
<dbReference type="Pfam" id="PF00882">
    <property type="entry name" value="Zn_dep_PLPC"/>
    <property type="match status" value="1"/>
</dbReference>
<keyword evidence="3" id="KW-1185">Reference proteome</keyword>
<reference evidence="2" key="1">
    <citation type="journal article" date="2020" name="Appl. Environ. Microbiol.">
        <title>Medium-Chain Fatty Acid Synthesis by 'Candidatus Weimeria bifida' gen. nov., sp. nov., and 'Candidatus Pseudoramibacter fermentans' sp. nov.</title>
        <authorList>
            <person name="Scarborough M.J."/>
            <person name="Myers K.S."/>
            <person name="Donohue T.J."/>
            <person name="Noguera D.R."/>
        </authorList>
    </citation>
    <scope>NUCLEOTIDE SEQUENCE</scope>
    <source>
        <strain evidence="2">LCO1.1</strain>
    </source>
</reference>
<comment type="caution">
    <text evidence="2">The sequence shown here is derived from an EMBL/GenBank/DDBJ whole genome shotgun (WGS) entry which is preliminary data.</text>
</comment>
<organism evidence="2 3">
    <name type="scientific">Candidatus Weimeria bifida</name>
    <dbReference type="NCBI Taxonomy" id="2599074"/>
    <lineage>
        <taxon>Bacteria</taxon>
        <taxon>Bacillati</taxon>
        <taxon>Bacillota</taxon>
        <taxon>Clostridia</taxon>
        <taxon>Lachnospirales</taxon>
        <taxon>Lachnospiraceae</taxon>
        <taxon>Candidatus Weimeria</taxon>
    </lineage>
</organism>
<evidence type="ECO:0000259" key="1">
    <source>
        <dbReference type="Pfam" id="PF00882"/>
    </source>
</evidence>
<dbReference type="Proteomes" id="UP000460257">
    <property type="component" value="Unassembled WGS sequence"/>
</dbReference>
<dbReference type="EMBL" id="VOGC01000007">
    <property type="protein sequence ID" value="MQN01918.1"/>
    <property type="molecule type" value="Genomic_DNA"/>
</dbReference>
<name>A0A6N7IZY4_9FIRM</name>
<evidence type="ECO:0000313" key="3">
    <source>
        <dbReference type="Proteomes" id="UP000460257"/>
    </source>
</evidence>
<sequence length="325" mass="37786">MPGFRSHYIFGIETRNELKKTNTDSSLAVWDMIRAYPAVYALGEQGPDIFFFNPTSYLHHQNIGIRMHHERTLEYIMQLIDTAGSIKIQRLKSLAYAYTAGFIGHYSLDTVCHPYIHFRSCKDINDKSNKGFHNHVLLETDIDCALLAHFLKLRPSEFHPSYTIRLSSEDSFFLSSFIVRAIDKTYPSSLVLSYEINQAFHTTRLAYDLMEDPLSWKKKFVRSLEGIFSSHPQVSAMIAADDHITYSDPCNLRHHLWRNPWKTDIFSTESLYDLFFKAMHNYIHRLSLLNKLTKAEFGSRDYFEYIRLLKSSLGNLSYDSGLPLK</sequence>
<dbReference type="InterPro" id="IPR029002">
    <property type="entry name" value="PLPC/GPLD1"/>
</dbReference>
<accession>A0A6N7IZY4</accession>
<gene>
    <name evidence="2" type="ORF">FRC54_08455</name>
</gene>
<dbReference type="AlphaFoldDB" id="A0A6N7IZY4"/>
<evidence type="ECO:0000313" key="2">
    <source>
        <dbReference type="EMBL" id="MQN01918.1"/>
    </source>
</evidence>
<protein>
    <submittedName>
        <fullName evidence="2">Zinc dependent phospholipase C family protein</fullName>
    </submittedName>
</protein>
<proteinExistence type="predicted"/>